<evidence type="ECO:0000313" key="5">
    <source>
        <dbReference type="Proteomes" id="UP001300502"/>
    </source>
</evidence>
<evidence type="ECO:0000256" key="1">
    <source>
        <dbReference type="ARBA" id="ARBA00013260"/>
    </source>
</evidence>
<gene>
    <name evidence="4" type="ORF">GAYE_SCF41G5511</name>
</gene>
<dbReference type="Pfam" id="PF01981">
    <property type="entry name" value="PTH2"/>
    <property type="match status" value="1"/>
</dbReference>
<dbReference type="InterPro" id="IPR002833">
    <property type="entry name" value="PTH2"/>
</dbReference>
<name>A0AAV9IJZ9_9RHOD</name>
<dbReference type="PANTHER" id="PTHR46194">
    <property type="entry name" value="PEPTIDYL-TRNA HYDROLASE PTRHD1-RELATED"/>
    <property type="match status" value="1"/>
</dbReference>
<accession>A0AAV9IJZ9</accession>
<protein>
    <recommendedName>
        <fullName evidence="1">peptidyl-tRNA hydrolase</fullName>
        <ecNumber evidence="1">3.1.1.29</ecNumber>
    </recommendedName>
</protein>
<organism evidence="4 5">
    <name type="scientific">Galdieria yellowstonensis</name>
    <dbReference type="NCBI Taxonomy" id="3028027"/>
    <lineage>
        <taxon>Eukaryota</taxon>
        <taxon>Rhodophyta</taxon>
        <taxon>Bangiophyceae</taxon>
        <taxon>Galdieriales</taxon>
        <taxon>Galdieriaceae</taxon>
        <taxon>Galdieria</taxon>
    </lineage>
</organism>
<dbReference type="CDD" id="cd02429">
    <property type="entry name" value="PTH2_like"/>
    <property type="match status" value="1"/>
</dbReference>
<dbReference type="Proteomes" id="UP001300502">
    <property type="component" value="Unassembled WGS sequence"/>
</dbReference>
<dbReference type="EMBL" id="JANCYU010000053">
    <property type="protein sequence ID" value="KAK4527588.1"/>
    <property type="molecule type" value="Genomic_DNA"/>
</dbReference>
<dbReference type="InterPro" id="IPR042237">
    <property type="entry name" value="PTRHD1"/>
</dbReference>
<proteinExistence type="predicted"/>
<comment type="catalytic activity">
    <reaction evidence="3">
        <text>an N-acyl-L-alpha-aminoacyl-tRNA + H2O = an N-acyl-L-amino acid + a tRNA + H(+)</text>
        <dbReference type="Rhea" id="RHEA:54448"/>
        <dbReference type="Rhea" id="RHEA-COMP:10123"/>
        <dbReference type="Rhea" id="RHEA-COMP:13883"/>
        <dbReference type="ChEBI" id="CHEBI:15377"/>
        <dbReference type="ChEBI" id="CHEBI:15378"/>
        <dbReference type="ChEBI" id="CHEBI:59874"/>
        <dbReference type="ChEBI" id="CHEBI:78442"/>
        <dbReference type="ChEBI" id="CHEBI:138191"/>
        <dbReference type="EC" id="3.1.1.29"/>
    </reaction>
</comment>
<dbReference type="Gene3D" id="3.40.1490.10">
    <property type="entry name" value="Bit1"/>
    <property type="match status" value="1"/>
</dbReference>
<dbReference type="GO" id="GO:0004045">
    <property type="term" value="F:peptidyl-tRNA hydrolase activity"/>
    <property type="evidence" value="ECO:0007669"/>
    <property type="project" value="UniProtKB-EC"/>
</dbReference>
<sequence>MCFVGSWFPTLVGTSVQLRHSCCRWSFITRRRLVQKTTHSRWMAVQQLVQYIIIRKDLIRDLGWPLGSVIAQGVHAAVAVNWKYRDDPLVYEYCSQESHQMHTVVLEATSEAKLLQLAEQLDGAHIQCVVWKEQPENMVTAIAVKPYPKEQVAPFLKHLRLCK</sequence>
<dbReference type="SUPFAM" id="SSF102462">
    <property type="entry name" value="Peptidyl-tRNA hydrolase II"/>
    <property type="match status" value="1"/>
</dbReference>
<keyword evidence="5" id="KW-1185">Reference proteome</keyword>
<evidence type="ECO:0000256" key="2">
    <source>
        <dbReference type="ARBA" id="ARBA00022801"/>
    </source>
</evidence>
<evidence type="ECO:0000256" key="3">
    <source>
        <dbReference type="ARBA" id="ARBA00048707"/>
    </source>
</evidence>
<evidence type="ECO:0000313" key="4">
    <source>
        <dbReference type="EMBL" id="KAK4527588.1"/>
    </source>
</evidence>
<comment type="caution">
    <text evidence="4">The sequence shown here is derived from an EMBL/GenBank/DDBJ whole genome shotgun (WGS) entry which is preliminary data.</text>
</comment>
<dbReference type="PANTHER" id="PTHR46194:SF1">
    <property type="entry name" value="PEPTIDYL-TRNA HYDROLASE PTRHD1-RELATED"/>
    <property type="match status" value="1"/>
</dbReference>
<dbReference type="EC" id="3.1.1.29" evidence="1"/>
<reference evidence="4 5" key="1">
    <citation type="submission" date="2022-07" db="EMBL/GenBank/DDBJ databases">
        <title>Genome-wide signatures of adaptation to extreme environments.</title>
        <authorList>
            <person name="Cho C.H."/>
            <person name="Yoon H.S."/>
        </authorList>
    </citation>
    <scope>NUCLEOTIDE SEQUENCE [LARGE SCALE GENOMIC DNA]</scope>
    <source>
        <strain evidence="4 5">108.79 E11</strain>
    </source>
</reference>
<dbReference type="InterPro" id="IPR023476">
    <property type="entry name" value="Pep_tRNA_hydro_II_dom_sf"/>
</dbReference>
<dbReference type="AlphaFoldDB" id="A0AAV9IJZ9"/>
<keyword evidence="2" id="KW-0378">Hydrolase</keyword>